<evidence type="ECO:0008006" key="7">
    <source>
        <dbReference type="Google" id="ProtNLM"/>
    </source>
</evidence>
<feature type="chain" id="PRO_5034253953" description="Kelch repeat protein" evidence="4">
    <location>
        <begin position="20"/>
        <end position="576"/>
    </location>
</feature>
<organism evidence="5 6">
    <name type="scientific">Endocarpon pusillum</name>
    <dbReference type="NCBI Taxonomy" id="364733"/>
    <lineage>
        <taxon>Eukaryota</taxon>
        <taxon>Fungi</taxon>
        <taxon>Dikarya</taxon>
        <taxon>Ascomycota</taxon>
        <taxon>Pezizomycotina</taxon>
        <taxon>Eurotiomycetes</taxon>
        <taxon>Chaetothyriomycetidae</taxon>
        <taxon>Verrucariales</taxon>
        <taxon>Verrucariaceae</taxon>
        <taxon>Endocarpon</taxon>
    </lineage>
</organism>
<evidence type="ECO:0000256" key="4">
    <source>
        <dbReference type="SAM" id="SignalP"/>
    </source>
</evidence>
<keyword evidence="4" id="KW-0732">Signal</keyword>
<feature type="signal peptide" evidence="4">
    <location>
        <begin position="1"/>
        <end position="19"/>
    </location>
</feature>
<dbReference type="PANTHER" id="PTHR47435">
    <property type="entry name" value="KELCH REPEAT PROTEIN (AFU_ORTHOLOGUE AFUA_5G12780)"/>
    <property type="match status" value="1"/>
</dbReference>
<dbReference type="SUPFAM" id="SSF50965">
    <property type="entry name" value="Galactose oxidase, central domain"/>
    <property type="match status" value="1"/>
</dbReference>
<comment type="caution">
    <text evidence="5">The sequence shown here is derived from an EMBL/GenBank/DDBJ whole genome shotgun (WGS) entry which is preliminary data.</text>
</comment>
<proteinExistence type="predicted"/>
<dbReference type="InterPro" id="IPR011043">
    <property type="entry name" value="Gal_Oxase/kelch_b-propeller"/>
</dbReference>
<feature type="compositionally biased region" description="Low complexity" evidence="2">
    <location>
        <begin position="455"/>
        <end position="480"/>
    </location>
</feature>
<feature type="compositionally biased region" description="Polar residues" evidence="2">
    <location>
        <begin position="542"/>
        <end position="559"/>
    </location>
</feature>
<feature type="region of interest" description="Disordered" evidence="2">
    <location>
        <begin position="454"/>
        <end position="486"/>
    </location>
</feature>
<dbReference type="Proteomes" id="UP000606974">
    <property type="component" value="Unassembled WGS sequence"/>
</dbReference>
<feature type="transmembrane region" description="Helical" evidence="3">
    <location>
        <begin position="488"/>
        <end position="508"/>
    </location>
</feature>
<gene>
    <name evidence="5" type="ORF">GJ744_011978</name>
</gene>
<keyword evidence="3" id="KW-0812">Transmembrane</keyword>
<protein>
    <recommendedName>
        <fullName evidence="7">Kelch repeat protein</fullName>
    </recommendedName>
</protein>
<evidence type="ECO:0000256" key="1">
    <source>
        <dbReference type="ARBA" id="ARBA00022737"/>
    </source>
</evidence>
<keyword evidence="1" id="KW-0677">Repeat</keyword>
<evidence type="ECO:0000256" key="2">
    <source>
        <dbReference type="SAM" id="MobiDB-lite"/>
    </source>
</evidence>
<keyword evidence="3" id="KW-1133">Transmembrane helix</keyword>
<feature type="region of interest" description="Disordered" evidence="2">
    <location>
        <begin position="523"/>
        <end position="576"/>
    </location>
</feature>
<evidence type="ECO:0000256" key="3">
    <source>
        <dbReference type="SAM" id="Phobius"/>
    </source>
</evidence>
<keyword evidence="3" id="KW-0472">Membrane</keyword>
<evidence type="ECO:0000313" key="6">
    <source>
        <dbReference type="Proteomes" id="UP000606974"/>
    </source>
</evidence>
<feature type="compositionally biased region" description="Polar residues" evidence="2">
    <location>
        <begin position="567"/>
        <end position="576"/>
    </location>
</feature>
<dbReference type="PANTHER" id="PTHR47435:SF4">
    <property type="entry name" value="KELCH REPEAT PROTEIN (AFU_ORTHOLOGUE AFUA_5G12780)"/>
    <property type="match status" value="1"/>
</dbReference>
<dbReference type="EMBL" id="JAACFV010000009">
    <property type="protein sequence ID" value="KAF7512875.1"/>
    <property type="molecule type" value="Genomic_DNA"/>
</dbReference>
<dbReference type="OrthoDB" id="540004at2759"/>
<evidence type="ECO:0000313" key="5">
    <source>
        <dbReference type="EMBL" id="KAF7512875.1"/>
    </source>
</evidence>
<sequence>MRLLFLVVLAALAYRPVLSDTQLLQDRELGSSSTTDPLQYYRKSWHSSVLLLETLYIDGGDFWYVSEDGSAVAYPYNSTYSLDLSTSWSPKDVPLNKIDKGNSPVLNRPNLWPAPDGNSFYSFNGDVSKAGYNKTTDPPSTPQLWQFRPDGKHNGTWSLAGTASSLIQVGAARSTFGNGSAYILGGTTNWRTTRLYGNHTTYTGTGNGIISYSMNNQTWQNQSMAGAAPTGWLYEGELHWVDNLGGSGLVVALGGVTAAGQTLVPFDYVSFFNPITGKWRNQSTTGAIPSPRRRACSVGVPGDNGTYEIFLHGGSIIPAASYFRTVLQADIDLDQVWVLSLPSFIWYKSNYQPTDARCLHTCHVPGNPPRRQMVAVGGIPPDLEYSLQPRDLWPQGLGIFDLTEMQWRDNYDANADAYATPRMVKDGIAKEGMYPKEWDSPEVAEWLTGKSLADTVGTTSSPRSSSGTGNSSSGTGDSSSGTGGSKKGAIAGGVVAGVVGAGVLLAGLKMALRKRKQRLHQNALHSKNGYEKPELEAASAPPGSTQTGALQRANNNHAELNNDPLAASNNRPVYEM</sequence>
<reference evidence="5" key="1">
    <citation type="submission" date="2020-02" db="EMBL/GenBank/DDBJ databases">
        <authorList>
            <person name="Palmer J.M."/>
        </authorList>
    </citation>
    <scope>NUCLEOTIDE SEQUENCE</scope>
    <source>
        <strain evidence="5">EPUS1.4</strain>
        <tissue evidence="5">Thallus</tissue>
    </source>
</reference>
<accession>A0A8H7E8Y7</accession>
<name>A0A8H7E8Y7_9EURO</name>
<dbReference type="AlphaFoldDB" id="A0A8H7E8Y7"/>
<keyword evidence="6" id="KW-1185">Reference proteome</keyword>